<dbReference type="Pfam" id="PF00126">
    <property type="entry name" value="HTH_1"/>
    <property type="match status" value="1"/>
</dbReference>
<evidence type="ECO:0000256" key="1">
    <source>
        <dbReference type="ARBA" id="ARBA00009437"/>
    </source>
</evidence>
<organism evidence="6 7">
    <name type="scientific">Pseudomonas morbosilactucae</name>
    <dbReference type="NCBI Taxonomy" id="2938197"/>
    <lineage>
        <taxon>Bacteria</taxon>
        <taxon>Pseudomonadati</taxon>
        <taxon>Pseudomonadota</taxon>
        <taxon>Gammaproteobacteria</taxon>
        <taxon>Pseudomonadales</taxon>
        <taxon>Pseudomonadaceae</taxon>
        <taxon>Pseudomonas</taxon>
    </lineage>
</organism>
<dbReference type="EMBL" id="JALQCW010000033">
    <property type="protein sequence ID" value="MCK9798955.1"/>
    <property type="molecule type" value="Genomic_DNA"/>
</dbReference>
<keyword evidence="4" id="KW-0804">Transcription</keyword>
<dbReference type="AlphaFoldDB" id="A0A9X1YYR7"/>
<dbReference type="SUPFAM" id="SSF46785">
    <property type="entry name" value="Winged helix' DNA-binding domain"/>
    <property type="match status" value="1"/>
</dbReference>
<dbReference type="Gene3D" id="1.10.10.10">
    <property type="entry name" value="Winged helix-like DNA-binding domain superfamily/Winged helix DNA-binding domain"/>
    <property type="match status" value="1"/>
</dbReference>
<dbReference type="FunFam" id="1.10.10.10:FF:000001">
    <property type="entry name" value="LysR family transcriptional regulator"/>
    <property type="match status" value="1"/>
</dbReference>
<accession>A0A9X1YYR7</accession>
<evidence type="ECO:0000313" key="6">
    <source>
        <dbReference type="EMBL" id="MCK9798955.1"/>
    </source>
</evidence>
<comment type="similarity">
    <text evidence="1">Belongs to the LysR transcriptional regulatory family.</text>
</comment>
<dbReference type="PRINTS" id="PR00039">
    <property type="entry name" value="HTHLYSR"/>
</dbReference>
<reference evidence="6 7" key="1">
    <citation type="journal article" date="2022" name="Int. J. Syst. Evol. Microbiol.">
        <title>Pseudomonas aegrilactucae sp. nov. and Pseudomonas morbosilactucae sp. nov., pathogens causing bacterial rot of lettuce in Japan.</title>
        <authorList>
            <person name="Sawada H."/>
            <person name="Fujikawa T."/>
            <person name="Satou M."/>
        </authorList>
    </citation>
    <scope>NUCLEOTIDE SEQUENCE [LARGE SCALE GENOMIC DNA]</scope>
    <source>
        <strain evidence="6 7">MAFF 302030</strain>
    </source>
</reference>
<dbReference type="RefSeq" id="WP_268265516.1">
    <property type="nucleotide sequence ID" value="NZ_JALQCW010000033.1"/>
</dbReference>
<dbReference type="PANTHER" id="PTHR30579">
    <property type="entry name" value="TRANSCRIPTIONAL REGULATOR"/>
    <property type="match status" value="1"/>
</dbReference>
<dbReference type="InterPro" id="IPR050176">
    <property type="entry name" value="LTTR"/>
</dbReference>
<keyword evidence="2" id="KW-0805">Transcription regulation</keyword>
<evidence type="ECO:0000256" key="2">
    <source>
        <dbReference type="ARBA" id="ARBA00023015"/>
    </source>
</evidence>
<evidence type="ECO:0000256" key="3">
    <source>
        <dbReference type="ARBA" id="ARBA00023125"/>
    </source>
</evidence>
<dbReference type="InterPro" id="IPR005119">
    <property type="entry name" value="LysR_subst-bd"/>
</dbReference>
<comment type="caution">
    <text evidence="6">The sequence shown here is derived from an EMBL/GenBank/DDBJ whole genome shotgun (WGS) entry which is preliminary data.</text>
</comment>
<reference evidence="6 7" key="2">
    <citation type="journal article" date="2023" name="Plant Pathol.">
        <title>Dismantling and reorganizing Pseudomonas marginalis sensu#lato.</title>
        <authorList>
            <person name="Sawada H."/>
            <person name="Fujikawa T."/>
            <person name="Satou M."/>
        </authorList>
    </citation>
    <scope>NUCLEOTIDE SEQUENCE [LARGE SCALE GENOMIC DNA]</scope>
    <source>
        <strain evidence="6 7">MAFF 302030</strain>
    </source>
</reference>
<sequence length="286" mass="31046">MFDPVLLKTFAAVVDEEGFSRAAEKLHLTQSAVSGHLRRLEEQVGKPLLLRTTRSQQLTLDGQRLLAYARAILVLNRDAWAELTRSAFHGRLAIGISEDFAEPRLLRELQEFAALYPGMLIDIQVNIPGTLLDQLKQGALHVVVGSLCESSEPGLLLWQEPLVWAWAAQPLVRLPTPLPLALFPEPCPYREAALVRLAQAGVAQRTAMLCTSTVALRAAALSGFAVAPMAASQLTPGLMALGAEQGLPALPDAVFRLFSGAEADPEIVAALSQVIREYCTARRTRV</sequence>
<keyword evidence="3" id="KW-0238">DNA-binding</keyword>
<gene>
    <name evidence="6" type="ORF">M1B34_14860</name>
</gene>
<feature type="domain" description="HTH lysR-type" evidence="5">
    <location>
        <begin position="2"/>
        <end position="59"/>
    </location>
</feature>
<evidence type="ECO:0000259" key="5">
    <source>
        <dbReference type="PROSITE" id="PS50931"/>
    </source>
</evidence>
<dbReference type="PANTHER" id="PTHR30579:SF7">
    <property type="entry name" value="HTH-TYPE TRANSCRIPTIONAL REGULATOR LRHA-RELATED"/>
    <property type="match status" value="1"/>
</dbReference>
<dbReference type="Proteomes" id="UP001155059">
    <property type="component" value="Unassembled WGS sequence"/>
</dbReference>
<name>A0A9X1YYR7_9PSED</name>
<proteinExistence type="inferred from homology"/>
<dbReference type="SUPFAM" id="SSF53850">
    <property type="entry name" value="Periplasmic binding protein-like II"/>
    <property type="match status" value="1"/>
</dbReference>
<dbReference type="InterPro" id="IPR036388">
    <property type="entry name" value="WH-like_DNA-bd_sf"/>
</dbReference>
<dbReference type="InterPro" id="IPR000847">
    <property type="entry name" value="LysR_HTH_N"/>
</dbReference>
<protein>
    <submittedName>
        <fullName evidence="6">LysR family transcriptional regulator</fullName>
    </submittedName>
</protein>
<dbReference type="Pfam" id="PF03466">
    <property type="entry name" value="LysR_substrate"/>
    <property type="match status" value="1"/>
</dbReference>
<evidence type="ECO:0000313" key="7">
    <source>
        <dbReference type="Proteomes" id="UP001155059"/>
    </source>
</evidence>
<dbReference type="GO" id="GO:0003677">
    <property type="term" value="F:DNA binding"/>
    <property type="evidence" value="ECO:0007669"/>
    <property type="project" value="UniProtKB-KW"/>
</dbReference>
<dbReference type="Gene3D" id="3.40.190.10">
    <property type="entry name" value="Periplasmic binding protein-like II"/>
    <property type="match status" value="2"/>
</dbReference>
<dbReference type="InterPro" id="IPR036390">
    <property type="entry name" value="WH_DNA-bd_sf"/>
</dbReference>
<evidence type="ECO:0000256" key="4">
    <source>
        <dbReference type="ARBA" id="ARBA00023163"/>
    </source>
</evidence>
<dbReference type="PROSITE" id="PS50931">
    <property type="entry name" value="HTH_LYSR"/>
    <property type="match status" value="1"/>
</dbReference>
<dbReference type="GO" id="GO:0003700">
    <property type="term" value="F:DNA-binding transcription factor activity"/>
    <property type="evidence" value="ECO:0007669"/>
    <property type="project" value="InterPro"/>
</dbReference>